<dbReference type="PaxDb" id="67767-A0A0J7NZ32"/>
<keyword evidence="3" id="KW-0677">Repeat</keyword>
<dbReference type="PANTHER" id="PTHR23048">
    <property type="entry name" value="MYOSIN LIGHT CHAIN 1, 3"/>
    <property type="match status" value="1"/>
</dbReference>
<evidence type="ECO:0000259" key="7">
    <source>
        <dbReference type="PROSITE" id="PS50222"/>
    </source>
</evidence>
<evidence type="ECO:0000256" key="4">
    <source>
        <dbReference type="ARBA" id="ARBA00023123"/>
    </source>
</evidence>
<evidence type="ECO:0000256" key="6">
    <source>
        <dbReference type="ARBA" id="ARBA00023179"/>
    </source>
</evidence>
<dbReference type="PANTHER" id="PTHR23048:SF33">
    <property type="entry name" value="MYOSIN LIGHT CHAIN ALKALI"/>
    <property type="match status" value="1"/>
</dbReference>
<dbReference type="AlphaFoldDB" id="A0A0J7NZ32"/>
<dbReference type="InterPro" id="IPR002048">
    <property type="entry name" value="EF_hand_dom"/>
</dbReference>
<dbReference type="STRING" id="67767.A0A0J7NZ32"/>
<keyword evidence="4" id="KW-0518">Myosin</keyword>
<evidence type="ECO:0000256" key="3">
    <source>
        <dbReference type="ARBA" id="ARBA00022737"/>
    </source>
</evidence>
<dbReference type="InterPro" id="IPR011992">
    <property type="entry name" value="EF-hand-dom_pair"/>
</dbReference>
<keyword evidence="5" id="KW-0505">Motor protein</keyword>
<dbReference type="FunFam" id="1.10.238.10:FF:000178">
    <property type="entry name" value="Calmodulin-2 A"/>
    <property type="match status" value="1"/>
</dbReference>
<comment type="caution">
    <text evidence="8">The sequence shown here is derived from an EMBL/GenBank/DDBJ whole genome shotgun (WGS) entry which is preliminary data.</text>
</comment>
<dbReference type="GO" id="GO:0005509">
    <property type="term" value="F:calcium ion binding"/>
    <property type="evidence" value="ECO:0007669"/>
    <property type="project" value="InterPro"/>
</dbReference>
<dbReference type="InterPro" id="IPR050230">
    <property type="entry name" value="CALM/Myosin/TropC-like"/>
</dbReference>
<keyword evidence="6" id="KW-0514">Muscle protein</keyword>
<dbReference type="Gene3D" id="1.10.238.10">
    <property type="entry name" value="EF-hand"/>
    <property type="match status" value="2"/>
</dbReference>
<protein>
    <recommendedName>
        <fullName evidence="2">Myosin light chain alkali</fullName>
    </recommendedName>
</protein>
<sequence>MAETFARGLLDKIMVDVLDVIDRDAEDEKSWEQHVDEETDDAQSEFVHRSQAHEHTHVNYSKAEEIELIAKIVRDLRDIQIGDARYVLPPSLLALEKQVKCNVDGVSLTNAATDVAETRHTTQGQGDTHRIIHAILDHSPIEPTEPAKTIRKEKEDKTVNEATSVTIGLLHQLIEELENKTVSVCSKADAPSTSKERIAIWEEKEEQLIRTIEGNVGNEQEVTIETLRGSVSTGRLRNIEHDEELRSRSSQHVASISREVGLEEIQIEKRGSNSLSSLKPSRDDAAVEQILPIDDVEKRKTFDESITKKKKRSLGAEFAFSIYDSDGTNVIDAVNLGDVLRALNLNPTNATIEKLGGTKKKGEKKLKLDEFLPIFSQCKKDKEQGCYEDFLECLKLYDKQENGLMLGAELSHTLLSLGERLTDVECDTVLKDCMDPEDDDGFIPYARKYIIAVYSEPEIRPPEQRRVLNHLHTLLEEDDGAVVNDQGVIETKIIHREYIL</sequence>
<dbReference type="Proteomes" id="UP000036403">
    <property type="component" value="Unassembled WGS sequence"/>
</dbReference>
<dbReference type="OrthoDB" id="7554726at2759"/>
<name>A0A0J7NZ32_LASNI</name>
<comment type="subunit">
    <text evidence="1">Myosin is a hexamer of 2 heavy chains and 4 light chains.</text>
</comment>
<evidence type="ECO:0000256" key="5">
    <source>
        <dbReference type="ARBA" id="ARBA00023175"/>
    </source>
</evidence>
<gene>
    <name evidence="8" type="ORF">RF55_2038</name>
</gene>
<keyword evidence="9" id="KW-1185">Reference proteome</keyword>
<evidence type="ECO:0000256" key="1">
    <source>
        <dbReference type="ARBA" id="ARBA00011445"/>
    </source>
</evidence>
<evidence type="ECO:0000256" key="2">
    <source>
        <dbReference type="ARBA" id="ARBA00019148"/>
    </source>
</evidence>
<organism evidence="8 9">
    <name type="scientific">Lasius niger</name>
    <name type="common">Black garden ant</name>
    <dbReference type="NCBI Taxonomy" id="67767"/>
    <lineage>
        <taxon>Eukaryota</taxon>
        <taxon>Metazoa</taxon>
        <taxon>Ecdysozoa</taxon>
        <taxon>Arthropoda</taxon>
        <taxon>Hexapoda</taxon>
        <taxon>Insecta</taxon>
        <taxon>Pterygota</taxon>
        <taxon>Neoptera</taxon>
        <taxon>Endopterygota</taxon>
        <taxon>Hymenoptera</taxon>
        <taxon>Apocrita</taxon>
        <taxon>Aculeata</taxon>
        <taxon>Formicoidea</taxon>
        <taxon>Formicidae</taxon>
        <taxon>Formicinae</taxon>
        <taxon>Lasius</taxon>
        <taxon>Lasius</taxon>
    </lineage>
</organism>
<accession>A0A0J7NZ32</accession>
<dbReference type="EMBL" id="LBMM01000725">
    <property type="protein sequence ID" value="KMQ97620.1"/>
    <property type="molecule type" value="Genomic_DNA"/>
</dbReference>
<proteinExistence type="predicted"/>
<evidence type="ECO:0000313" key="8">
    <source>
        <dbReference type="EMBL" id="KMQ97620.1"/>
    </source>
</evidence>
<feature type="domain" description="EF-hand" evidence="7">
    <location>
        <begin position="311"/>
        <end position="346"/>
    </location>
</feature>
<evidence type="ECO:0000313" key="9">
    <source>
        <dbReference type="Proteomes" id="UP000036403"/>
    </source>
</evidence>
<reference evidence="8 9" key="1">
    <citation type="submission" date="2015-04" db="EMBL/GenBank/DDBJ databases">
        <title>Lasius niger genome sequencing.</title>
        <authorList>
            <person name="Konorov E.A."/>
            <person name="Nikitin M.A."/>
            <person name="Kirill M.V."/>
            <person name="Chang P."/>
        </authorList>
    </citation>
    <scope>NUCLEOTIDE SEQUENCE [LARGE SCALE GENOMIC DNA]</scope>
    <source>
        <tissue evidence="8">Whole</tissue>
    </source>
</reference>
<dbReference type="GO" id="GO:0005859">
    <property type="term" value="C:muscle myosin complex"/>
    <property type="evidence" value="ECO:0007669"/>
    <property type="project" value="TreeGrafter"/>
</dbReference>
<dbReference type="PROSITE" id="PS50222">
    <property type="entry name" value="EF_HAND_2"/>
    <property type="match status" value="1"/>
</dbReference>
<dbReference type="SUPFAM" id="SSF47473">
    <property type="entry name" value="EF-hand"/>
    <property type="match status" value="1"/>
</dbReference>